<feature type="compositionally biased region" description="Low complexity" evidence="1">
    <location>
        <begin position="58"/>
        <end position="86"/>
    </location>
</feature>
<feature type="compositionally biased region" description="Low complexity" evidence="1">
    <location>
        <begin position="10"/>
        <end position="24"/>
    </location>
</feature>
<dbReference type="AlphaFoldDB" id="X6M1R5"/>
<reference evidence="3 4" key="1">
    <citation type="journal article" date="2013" name="Curr. Biol.">
        <title>The Genome of the Foraminiferan Reticulomyxa filosa.</title>
        <authorList>
            <person name="Glockner G."/>
            <person name="Hulsmann N."/>
            <person name="Schleicher M."/>
            <person name="Noegel A.A."/>
            <person name="Eichinger L."/>
            <person name="Gallinger C."/>
            <person name="Pawlowski J."/>
            <person name="Sierra R."/>
            <person name="Euteneuer U."/>
            <person name="Pillet L."/>
            <person name="Moustafa A."/>
            <person name="Platzer M."/>
            <person name="Groth M."/>
            <person name="Szafranski K."/>
            <person name="Schliwa M."/>
        </authorList>
    </citation>
    <scope>NUCLEOTIDE SEQUENCE [LARGE SCALE GENOMIC DNA]</scope>
</reference>
<gene>
    <name evidence="3" type="ORF">RFI_29566</name>
</gene>
<feature type="non-terminal residue" evidence="3">
    <location>
        <position position="239"/>
    </location>
</feature>
<dbReference type="Gene3D" id="1.10.10.10">
    <property type="entry name" value="Winged helix-like DNA-binding domain superfamily/Winged helix DNA-binding domain"/>
    <property type="match status" value="1"/>
</dbReference>
<feature type="domain" description="SWIRM" evidence="2">
    <location>
        <begin position="186"/>
        <end position="239"/>
    </location>
</feature>
<dbReference type="InterPro" id="IPR009057">
    <property type="entry name" value="Homeodomain-like_sf"/>
</dbReference>
<proteinExistence type="predicted"/>
<evidence type="ECO:0000259" key="2">
    <source>
        <dbReference type="PROSITE" id="PS50934"/>
    </source>
</evidence>
<feature type="non-terminal residue" evidence="3">
    <location>
        <position position="1"/>
    </location>
</feature>
<feature type="region of interest" description="Disordered" evidence="1">
    <location>
        <begin position="1"/>
        <end position="159"/>
    </location>
</feature>
<sequence length="239" mass="26871">GRQSSNQIPMSSQLHSQSQLSQSHMQERKEADKDKSGKKASKEKTVGNQNGKKSKLDAQSLLQSQSSQPQTLSQSQSQPLSQSQAQVSKEPLATAGSSKKKPKSKIKRTREEAELEDDPPAAKRQKTDFSKDKVSTSTISRPPSQVEKQIASKPKRVDPEATIADKFPYSGPVLTNMKPATPAYPIVVPSYARWFRLDRIHSIEYQSLSDLFANKGMHHHQRYLEIRNFIVNSFRMNPR</sequence>
<dbReference type="PROSITE" id="PS50934">
    <property type="entry name" value="SWIRM"/>
    <property type="match status" value="1"/>
</dbReference>
<dbReference type="Pfam" id="PF04433">
    <property type="entry name" value="SWIRM"/>
    <property type="match status" value="1"/>
</dbReference>
<evidence type="ECO:0000256" key="1">
    <source>
        <dbReference type="SAM" id="MobiDB-lite"/>
    </source>
</evidence>
<dbReference type="SUPFAM" id="SSF46689">
    <property type="entry name" value="Homeodomain-like"/>
    <property type="match status" value="1"/>
</dbReference>
<dbReference type="OrthoDB" id="118550at2759"/>
<keyword evidence="4" id="KW-1185">Reference proteome</keyword>
<feature type="compositionally biased region" description="Polar residues" evidence="1">
    <location>
        <begin position="135"/>
        <end position="147"/>
    </location>
</feature>
<organism evidence="3 4">
    <name type="scientific">Reticulomyxa filosa</name>
    <dbReference type="NCBI Taxonomy" id="46433"/>
    <lineage>
        <taxon>Eukaryota</taxon>
        <taxon>Sar</taxon>
        <taxon>Rhizaria</taxon>
        <taxon>Retaria</taxon>
        <taxon>Foraminifera</taxon>
        <taxon>Monothalamids</taxon>
        <taxon>Reticulomyxidae</taxon>
        <taxon>Reticulomyxa</taxon>
    </lineage>
</organism>
<protein>
    <recommendedName>
        <fullName evidence="2">SWIRM domain-containing protein</fullName>
    </recommendedName>
</protein>
<evidence type="ECO:0000313" key="3">
    <source>
        <dbReference type="EMBL" id="ETO07824.1"/>
    </source>
</evidence>
<dbReference type="InterPro" id="IPR007526">
    <property type="entry name" value="SWIRM"/>
</dbReference>
<dbReference type="Proteomes" id="UP000023152">
    <property type="component" value="Unassembled WGS sequence"/>
</dbReference>
<dbReference type="EMBL" id="ASPP01025681">
    <property type="protein sequence ID" value="ETO07824.1"/>
    <property type="molecule type" value="Genomic_DNA"/>
</dbReference>
<feature type="compositionally biased region" description="Basic residues" evidence="1">
    <location>
        <begin position="98"/>
        <end position="108"/>
    </location>
</feature>
<comment type="caution">
    <text evidence="3">The sequence shown here is derived from an EMBL/GenBank/DDBJ whole genome shotgun (WGS) entry which is preliminary data.</text>
</comment>
<feature type="compositionally biased region" description="Basic and acidic residues" evidence="1">
    <location>
        <begin position="25"/>
        <end position="45"/>
    </location>
</feature>
<evidence type="ECO:0000313" key="4">
    <source>
        <dbReference type="Proteomes" id="UP000023152"/>
    </source>
</evidence>
<name>X6M1R5_RETFI</name>
<feature type="compositionally biased region" description="Basic and acidic residues" evidence="1">
    <location>
        <begin position="125"/>
        <end position="134"/>
    </location>
</feature>
<dbReference type="InterPro" id="IPR036388">
    <property type="entry name" value="WH-like_DNA-bd_sf"/>
</dbReference>
<accession>X6M1R5</accession>